<sequence length="211" mass="24194">MPSLVEFSVRDFIDVDDDNHDDSGCLIKPWACESSLRILAVKITGIPRPDITVSYYNTPIPEGATIPEAYPGEGLELQRRVYERISRFRSLEALDLGHDDRDLGLHSYVENAEGQLIHDDTSDYQYSCVDMSLGSGLRAMGELRRLKRLDVTRMATSIGVEEVRWMAESWPRLEEIHGLNVEQEERDAQHWLVEKCPAIKTCQFKFSFDWS</sequence>
<dbReference type="Proteomes" id="UP001194696">
    <property type="component" value="Unassembled WGS sequence"/>
</dbReference>
<name>A0ABQ7JQ22_9FUNG</name>
<reference evidence="1 2" key="1">
    <citation type="journal article" date="2020" name="Fungal Divers.">
        <title>Resolving the Mortierellaceae phylogeny through synthesis of multi-gene phylogenetics and phylogenomics.</title>
        <authorList>
            <person name="Vandepol N."/>
            <person name="Liber J."/>
            <person name="Desiro A."/>
            <person name="Na H."/>
            <person name="Kennedy M."/>
            <person name="Barry K."/>
            <person name="Grigoriev I.V."/>
            <person name="Miller A.N."/>
            <person name="O'Donnell K."/>
            <person name="Stajich J.E."/>
            <person name="Bonito G."/>
        </authorList>
    </citation>
    <scope>NUCLEOTIDE SEQUENCE [LARGE SCALE GENOMIC DNA]</scope>
    <source>
        <strain evidence="1 2">AD045</strain>
    </source>
</reference>
<gene>
    <name evidence="1" type="ORF">BGZ96_012810</name>
</gene>
<evidence type="ECO:0000313" key="1">
    <source>
        <dbReference type="EMBL" id="KAG0282822.1"/>
    </source>
</evidence>
<comment type="caution">
    <text evidence="1">The sequence shown here is derived from an EMBL/GenBank/DDBJ whole genome shotgun (WGS) entry which is preliminary data.</text>
</comment>
<protein>
    <submittedName>
        <fullName evidence="1">Uncharacterized protein</fullName>
    </submittedName>
</protein>
<proteinExistence type="predicted"/>
<evidence type="ECO:0000313" key="2">
    <source>
        <dbReference type="Proteomes" id="UP001194696"/>
    </source>
</evidence>
<accession>A0ABQ7JQ22</accession>
<organism evidence="1 2">
    <name type="scientific">Linnemannia gamsii</name>
    <dbReference type="NCBI Taxonomy" id="64522"/>
    <lineage>
        <taxon>Eukaryota</taxon>
        <taxon>Fungi</taxon>
        <taxon>Fungi incertae sedis</taxon>
        <taxon>Mucoromycota</taxon>
        <taxon>Mortierellomycotina</taxon>
        <taxon>Mortierellomycetes</taxon>
        <taxon>Mortierellales</taxon>
        <taxon>Mortierellaceae</taxon>
        <taxon>Linnemannia</taxon>
    </lineage>
</organism>
<keyword evidence="2" id="KW-1185">Reference proteome</keyword>
<dbReference type="EMBL" id="JAAAIM010000997">
    <property type="protein sequence ID" value="KAG0282822.1"/>
    <property type="molecule type" value="Genomic_DNA"/>
</dbReference>